<organism evidence="1 2">
    <name type="scientific">Scylla paramamosain</name>
    <name type="common">Mud crab</name>
    <dbReference type="NCBI Taxonomy" id="85552"/>
    <lineage>
        <taxon>Eukaryota</taxon>
        <taxon>Metazoa</taxon>
        <taxon>Ecdysozoa</taxon>
        <taxon>Arthropoda</taxon>
        <taxon>Crustacea</taxon>
        <taxon>Multicrustacea</taxon>
        <taxon>Malacostraca</taxon>
        <taxon>Eumalacostraca</taxon>
        <taxon>Eucarida</taxon>
        <taxon>Decapoda</taxon>
        <taxon>Pleocyemata</taxon>
        <taxon>Brachyura</taxon>
        <taxon>Eubrachyura</taxon>
        <taxon>Portunoidea</taxon>
        <taxon>Portunidae</taxon>
        <taxon>Portuninae</taxon>
        <taxon>Scylla</taxon>
    </lineage>
</organism>
<keyword evidence="2" id="KW-1185">Reference proteome</keyword>
<dbReference type="EMBL" id="JARAKH010000042">
    <property type="protein sequence ID" value="KAK8380475.1"/>
    <property type="molecule type" value="Genomic_DNA"/>
</dbReference>
<accession>A0AAW0T0H1</accession>
<gene>
    <name evidence="1" type="ORF">O3P69_016812</name>
</gene>
<protein>
    <submittedName>
        <fullName evidence="1">Uncharacterized protein</fullName>
    </submittedName>
</protein>
<dbReference type="Proteomes" id="UP001487740">
    <property type="component" value="Unassembled WGS sequence"/>
</dbReference>
<dbReference type="AlphaFoldDB" id="A0AAW0T0H1"/>
<sequence length="68" mass="7374">MLRPSREMLQQKQGIFNSSSPHCNHQAYLAADALCCSFPLSLPPPKLGIQLAGSSEAAFDNLKTEPCN</sequence>
<reference evidence="1 2" key="1">
    <citation type="submission" date="2023-03" db="EMBL/GenBank/DDBJ databases">
        <title>High-quality genome of Scylla paramamosain provides insights in environmental adaptation.</title>
        <authorList>
            <person name="Zhang L."/>
        </authorList>
    </citation>
    <scope>NUCLEOTIDE SEQUENCE [LARGE SCALE GENOMIC DNA]</scope>
    <source>
        <strain evidence="1">LZ_2023a</strain>
        <tissue evidence="1">Muscle</tissue>
    </source>
</reference>
<evidence type="ECO:0000313" key="1">
    <source>
        <dbReference type="EMBL" id="KAK8380475.1"/>
    </source>
</evidence>
<evidence type="ECO:0000313" key="2">
    <source>
        <dbReference type="Proteomes" id="UP001487740"/>
    </source>
</evidence>
<proteinExistence type="predicted"/>
<comment type="caution">
    <text evidence="1">The sequence shown here is derived from an EMBL/GenBank/DDBJ whole genome shotgun (WGS) entry which is preliminary data.</text>
</comment>
<name>A0AAW0T0H1_SCYPA</name>